<dbReference type="AlphaFoldDB" id="A0A919PRC1"/>
<protein>
    <submittedName>
        <fullName evidence="6">TetR family transcriptional regulator</fullName>
    </submittedName>
</protein>
<accession>A0A919PRC1</accession>
<keyword evidence="3" id="KW-0804">Transcription</keyword>
<dbReference type="GO" id="GO:0003677">
    <property type="term" value="F:DNA binding"/>
    <property type="evidence" value="ECO:0007669"/>
    <property type="project" value="UniProtKB-UniRule"/>
</dbReference>
<dbReference type="InterPro" id="IPR011075">
    <property type="entry name" value="TetR_C"/>
</dbReference>
<feature type="DNA-binding region" description="H-T-H motif" evidence="4">
    <location>
        <begin position="35"/>
        <end position="54"/>
    </location>
</feature>
<gene>
    <name evidence="6" type="ORF">Dsi01nite_051160</name>
</gene>
<keyword evidence="2 4" id="KW-0238">DNA-binding</keyword>
<proteinExistence type="predicted"/>
<comment type="caution">
    <text evidence="6">The sequence shown here is derived from an EMBL/GenBank/DDBJ whole genome shotgun (WGS) entry which is preliminary data.</text>
</comment>
<keyword evidence="7" id="KW-1185">Reference proteome</keyword>
<dbReference type="InterPro" id="IPR001647">
    <property type="entry name" value="HTH_TetR"/>
</dbReference>
<organism evidence="6 7">
    <name type="scientific">Dactylosporangium siamense</name>
    <dbReference type="NCBI Taxonomy" id="685454"/>
    <lineage>
        <taxon>Bacteria</taxon>
        <taxon>Bacillati</taxon>
        <taxon>Actinomycetota</taxon>
        <taxon>Actinomycetes</taxon>
        <taxon>Micromonosporales</taxon>
        <taxon>Micromonosporaceae</taxon>
        <taxon>Dactylosporangium</taxon>
    </lineage>
</organism>
<evidence type="ECO:0000256" key="1">
    <source>
        <dbReference type="ARBA" id="ARBA00023015"/>
    </source>
</evidence>
<dbReference type="PROSITE" id="PS50977">
    <property type="entry name" value="HTH_TETR_2"/>
    <property type="match status" value="1"/>
</dbReference>
<dbReference type="InterPro" id="IPR009057">
    <property type="entry name" value="Homeodomain-like_sf"/>
</dbReference>
<dbReference type="Gene3D" id="1.10.357.10">
    <property type="entry name" value="Tetracycline Repressor, domain 2"/>
    <property type="match status" value="1"/>
</dbReference>
<evidence type="ECO:0000259" key="5">
    <source>
        <dbReference type="PROSITE" id="PS50977"/>
    </source>
</evidence>
<keyword evidence="1" id="KW-0805">Transcription regulation</keyword>
<evidence type="ECO:0000313" key="7">
    <source>
        <dbReference type="Proteomes" id="UP000660611"/>
    </source>
</evidence>
<evidence type="ECO:0000256" key="3">
    <source>
        <dbReference type="ARBA" id="ARBA00023163"/>
    </source>
</evidence>
<evidence type="ECO:0000256" key="4">
    <source>
        <dbReference type="PROSITE-ProRule" id="PRU00335"/>
    </source>
</evidence>
<dbReference type="Proteomes" id="UP000660611">
    <property type="component" value="Unassembled WGS sequence"/>
</dbReference>
<feature type="domain" description="HTH tetR-type" evidence="5">
    <location>
        <begin position="12"/>
        <end position="72"/>
    </location>
</feature>
<evidence type="ECO:0000256" key="2">
    <source>
        <dbReference type="ARBA" id="ARBA00023125"/>
    </source>
</evidence>
<name>A0A919PRC1_9ACTN</name>
<dbReference type="Gene3D" id="1.10.10.60">
    <property type="entry name" value="Homeodomain-like"/>
    <property type="match status" value="1"/>
</dbReference>
<dbReference type="InterPro" id="IPR036271">
    <property type="entry name" value="Tet_transcr_reg_TetR-rel_C_sf"/>
</dbReference>
<dbReference type="Pfam" id="PF00440">
    <property type="entry name" value="TetR_N"/>
    <property type="match status" value="1"/>
</dbReference>
<evidence type="ECO:0000313" key="6">
    <source>
        <dbReference type="EMBL" id="GIG47075.1"/>
    </source>
</evidence>
<dbReference type="EMBL" id="BONQ01000081">
    <property type="protein sequence ID" value="GIG47075.1"/>
    <property type="molecule type" value="Genomic_DNA"/>
</dbReference>
<dbReference type="Pfam" id="PF16859">
    <property type="entry name" value="TetR_C_11"/>
    <property type="match status" value="1"/>
</dbReference>
<dbReference type="RefSeq" id="WP_239136167.1">
    <property type="nucleotide sequence ID" value="NZ_BAAAVW010000017.1"/>
</dbReference>
<reference evidence="6" key="1">
    <citation type="submission" date="2021-01" db="EMBL/GenBank/DDBJ databases">
        <title>Whole genome shotgun sequence of Dactylosporangium siamense NBRC 106093.</title>
        <authorList>
            <person name="Komaki H."/>
            <person name="Tamura T."/>
        </authorList>
    </citation>
    <scope>NUCLEOTIDE SEQUENCE</scope>
    <source>
        <strain evidence="6">NBRC 106093</strain>
    </source>
</reference>
<dbReference type="SUPFAM" id="SSF46689">
    <property type="entry name" value="Homeodomain-like"/>
    <property type="match status" value="1"/>
</dbReference>
<sequence>MTRPGRPAGPTTDTEAVVLTAALELLLAEGAAALTAQRLHQVTGVSRSTVYRHWPTPAAVLAALIDVAPLPPGEASGDLARDLHAAVDQLCDRLRDRPVGAFLQALIVAAATDPAAAQLRHRYVGDLLAPFHAVLRAAGVAATDRDDAVAAIVSPLLLDALLLDRPAARTRAHRIVDSTARRLTP</sequence>
<dbReference type="SUPFAM" id="SSF48498">
    <property type="entry name" value="Tetracyclin repressor-like, C-terminal domain"/>
    <property type="match status" value="1"/>
</dbReference>